<dbReference type="Proteomes" id="UP000593892">
    <property type="component" value="Chromosome"/>
</dbReference>
<dbReference type="CDD" id="cd06154">
    <property type="entry name" value="YjgF_YER057c_UK114_like_6"/>
    <property type="match status" value="1"/>
</dbReference>
<dbReference type="KEGG" id="pfer:IRI77_18810"/>
<sequence length="132" mass="14342">MSEQRINISSGAKWEPVVGYSRAVRIGAHVWVAGTTAVDEQSEIVGEGDAYEQAKYVFHKIGRALKQAGASLDDVVRTRMFITHLAHQDAIGRAHFEAVGHVRPAATMVQISGLVDSRLLVEIEVDAYIAGD</sequence>
<dbReference type="PANTHER" id="PTHR43857:SF1">
    <property type="entry name" value="YJGH FAMILY PROTEIN"/>
    <property type="match status" value="1"/>
</dbReference>
<reference evidence="1 2" key="1">
    <citation type="submission" date="2020-10" db="EMBL/GenBank/DDBJ databases">
        <title>Complete genome sequence of Paludibaculum fermentans P105T, a facultatively anaerobic acidobacterium capable of dissimilatory Fe(III) reduction.</title>
        <authorList>
            <person name="Dedysh S.N."/>
            <person name="Beletsky A.V."/>
            <person name="Kulichevskaya I.S."/>
            <person name="Mardanov A.V."/>
            <person name="Ravin N.V."/>
        </authorList>
    </citation>
    <scope>NUCLEOTIDE SEQUENCE [LARGE SCALE GENOMIC DNA]</scope>
    <source>
        <strain evidence="1 2">P105</strain>
    </source>
</reference>
<dbReference type="PANTHER" id="PTHR43857">
    <property type="entry name" value="BLR7761 PROTEIN"/>
    <property type="match status" value="1"/>
</dbReference>
<evidence type="ECO:0000313" key="2">
    <source>
        <dbReference type="Proteomes" id="UP000593892"/>
    </source>
</evidence>
<organism evidence="1 2">
    <name type="scientific">Paludibaculum fermentans</name>
    <dbReference type="NCBI Taxonomy" id="1473598"/>
    <lineage>
        <taxon>Bacteria</taxon>
        <taxon>Pseudomonadati</taxon>
        <taxon>Acidobacteriota</taxon>
        <taxon>Terriglobia</taxon>
        <taxon>Bryobacterales</taxon>
        <taxon>Bryobacteraceae</taxon>
        <taxon>Paludibaculum</taxon>
    </lineage>
</organism>
<protein>
    <submittedName>
        <fullName evidence="1">RidA family protein</fullName>
    </submittedName>
</protein>
<keyword evidence="2" id="KW-1185">Reference proteome</keyword>
<dbReference type="EMBL" id="CP063849">
    <property type="protein sequence ID" value="QOY84910.1"/>
    <property type="molecule type" value="Genomic_DNA"/>
</dbReference>
<dbReference type="AlphaFoldDB" id="A0A7S7SIG2"/>
<dbReference type="SUPFAM" id="SSF55298">
    <property type="entry name" value="YjgF-like"/>
    <property type="match status" value="1"/>
</dbReference>
<dbReference type="RefSeq" id="WP_194446580.1">
    <property type="nucleotide sequence ID" value="NZ_CP063849.1"/>
</dbReference>
<proteinExistence type="predicted"/>
<dbReference type="InterPro" id="IPR006175">
    <property type="entry name" value="YjgF/YER057c/UK114"/>
</dbReference>
<dbReference type="InterPro" id="IPR035959">
    <property type="entry name" value="RutC-like_sf"/>
</dbReference>
<evidence type="ECO:0000313" key="1">
    <source>
        <dbReference type="EMBL" id="QOY84910.1"/>
    </source>
</evidence>
<gene>
    <name evidence="1" type="ORF">IRI77_18810</name>
</gene>
<dbReference type="Gene3D" id="3.30.1330.40">
    <property type="entry name" value="RutC-like"/>
    <property type="match status" value="1"/>
</dbReference>
<accession>A0A7S7SIG2</accession>
<name>A0A7S7SIG2_PALFE</name>
<dbReference type="Pfam" id="PF01042">
    <property type="entry name" value="Ribonuc_L-PSP"/>
    <property type="match status" value="1"/>
</dbReference>